<dbReference type="SUPFAM" id="SSF48452">
    <property type="entry name" value="TPR-like"/>
    <property type="match status" value="1"/>
</dbReference>
<dbReference type="AlphaFoldDB" id="A0A2P7QPG6"/>
<evidence type="ECO:0000313" key="2">
    <source>
        <dbReference type="Proteomes" id="UP000241167"/>
    </source>
</evidence>
<protein>
    <submittedName>
        <fullName evidence="1">Cytochrome C biogenesis protein</fullName>
    </submittedName>
</protein>
<dbReference type="OrthoDB" id="7390129at2"/>
<dbReference type="Proteomes" id="UP000241167">
    <property type="component" value="Unassembled WGS sequence"/>
</dbReference>
<dbReference type="RefSeq" id="WP_106513733.1">
    <property type="nucleotide sequence ID" value="NZ_PXYI01000004.1"/>
</dbReference>
<gene>
    <name evidence="1" type="ORF">C7I55_14830</name>
</gene>
<dbReference type="InterPro" id="IPR011990">
    <property type="entry name" value="TPR-like_helical_dom_sf"/>
</dbReference>
<keyword evidence="2" id="KW-1185">Reference proteome</keyword>
<comment type="caution">
    <text evidence="1">The sequence shown here is derived from an EMBL/GenBank/DDBJ whole genome shotgun (WGS) entry which is preliminary data.</text>
</comment>
<proteinExistence type="predicted"/>
<dbReference type="EMBL" id="PXYI01000004">
    <property type="protein sequence ID" value="PSJ39838.1"/>
    <property type="molecule type" value="Genomic_DNA"/>
</dbReference>
<dbReference type="Gene3D" id="1.25.40.10">
    <property type="entry name" value="Tetratricopeptide repeat domain"/>
    <property type="match status" value="1"/>
</dbReference>
<organism evidence="1 2">
    <name type="scientific">Allosphingosinicella deserti</name>
    <dbReference type="NCBI Taxonomy" id="2116704"/>
    <lineage>
        <taxon>Bacteria</taxon>
        <taxon>Pseudomonadati</taxon>
        <taxon>Pseudomonadota</taxon>
        <taxon>Alphaproteobacteria</taxon>
        <taxon>Sphingomonadales</taxon>
        <taxon>Sphingomonadaceae</taxon>
        <taxon>Allosphingosinicella</taxon>
    </lineage>
</organism>
<reference evidence="1 2" key="1">
    <citation type="submission" date="2018-03" db="EMBL/GenBank/DDBJ databases">
        <title>The draft genome of Sphingosinicella sp. GL-C-18.</title>
        <authorList>
            <person name="Liu L."/>
            <person name="Li L."/>
            <person name="Liang L."/>
            <person name="Zhang X."/>
            <person name="Wang T."/>
        </authorList>
    </citation>
    <scope>NUCLEOTIDE SEQUENCE [LARGE SCALE GENOMIC DNA]</scope>
    <source>
        <strain evidence="1 2">GL-C-18</strain>
    </source>
</reference>
<accession>A0A2P7QPG6</accession>
<evidence type="ECO:0000313" key="1">
    <source>
        <dbReference type="EMBL" id="PSJ39838.1"/>
    </source>
</evidence>
<name>A0A2P7QPG6_9SPHN</name>
<sequence length="210" mass="22994">MGWFIILIMALSLFAGLWHFARLEKGPLQFLLAALLLALAGYAWQGQPSLDGAPRKVEVAEKQPDTPFMSLRREMFGQFDTADRWMIMSENYRHSGKTADAAAMIRSGLRANPRNATLWIGYGDALVAHGGNVLTPAAEFAFRRAAALAPKHPGPPLFYGIALAQSGNLPGAEQQWRRALALAPADASWRAELERQLAAVDKARADGQLR</sequence>